<evidence type="ECO:0000313" key="1">
    <source>
        <dbReference type="EMBL" id="CAB4190597.1"/>
    </source>
</evidence>
<sequence length="103" mass="12092">MKTLLKKLQRKLRWGTPVGRDCISLHTSLCAWLGARLVFLSAHSHGHPYSHSQEAWEEALLTHGQALLAWSTYYEKENYEEELYHEAQRALHWVARHLGKLWD</sequence>
<dbReference type="EMBL" id="LR797352">
    <property type="protein sequence ID" value="CAB4205235.1"/>
    <property type="molecule type" value="Genomic_DNA"/>
</dbReference>
<organism evidence="1">
    <name type="scientific">uncultured Caudovirales phage</name>
    <dbReference type="NCBI Taxonomy" id="2100421"/>
    <lineage>
        <taxon>Viruses</taxon>
        <taxon>Duplodnaviria</taxon>
        <taxon>Heunggongvirae</taxon>
        <taxon>Uroviricota</taxon>
        <taxon>Caudoviricetes</taxon>
        <taxon>Peduoviridae</taxon>
        <taxon>Maltschvirus</taxon>
        <taxon>Maltschvirus maltsch</taxon>
    </lineage>
</organism>
<evidence type="ECO:0000313" key="2">
    <source>
        <dbReference type="EMBL" id="CAB4196334.1"/>
    </source>
</evidence>
<proteinExistence type="predicted"/>
<evidence type="ECO:0000313" key="3">
    <source>
        <dbReference type="EMBL" id="CAB4205235.1"/>
    </source>
</evidence>
<dbReference type="EMBL" id="LR797149">
    <property type="protein sequence ID" value="CAB4190597.1"/>
    <property type="molecule type" value="Genomic_DNA"/>
</dbReference>
<name>A0A6J5R853_9CAUD</name>
<protein>
    <submittedName>
        <fullName evidence="1">Uncharacterized protein</fullName>
    </submittedName>
</protein>
<accession>A0A6J5R853</accession>
<dbReference type="EMBL" id="LR797238">
    <property type="protein sequence ID" value="CAB4196334.1"/>
    <property type="molecule type" value="Genomic_DNA"/>
</dbReference>
<gene>
    <name evidence="1" type="ORF">UFOVP1195_78</name>
    <name evidence="2" type="ORF">UFOVP1288_78</name>
    <name evidence="3" type="ORF">UFOVP1409_78</name>
</gene>
<reference evidence="1" key="1">
    <citation type="submission" date="2020-05" db="EMBL/GenBank/DDBJ databases">
        <authorList>
            <person name="Chiriac C."/>
            <person name="Salcher M."/>
            <person name="Ghai R."/>
            <person name="Kavagutti S V."/>
        </authorList>
    </citation>
    <scope>NUCLEOTIDE SEQUENCE</scope>
</reference>